<dbReference type="PANTHER" id="PTHR43280:SF32">
    <property type="entry name" value="TRANSCRIPTIONAL REGULATORY PROTEIN"/>
    <property type="match status" value="1"/>
</dbReference>
<dbReference type="SUPFAM" id="SSF51215">
    <property type="entry name" value="Regulatory protein AraC"/>
    <property type="match status" value="1"/>
</dbReference>
<dbReference type="RefSeq" id="WP_079470880.1">
    <property type="nucleotide sequence ID" value="NZ_FUZZ01000002.1"/>
</dbReference>
<sequence>MKKGKQSIIASYRLEELLVVPGLMIDVHYKRAGEPVHHPNADFTMAHRHEFYTLAVTGKQRSRHMVDFRLIDMPPESMFLLAPWQVHLSTDEDQVLDVYLISFTTDFLPAGFPALPLCMEHPVTPDSVAYQEIWHLCAQLLREFNTRKALQEQVLQHYLAVLLTQFMRYLPESTRRSSLQPELLTRYRELMEQHLLSWSSPGDYARALHVTTDHLNEVVKQETGQTVSALLAARRILEAKRMLLHSTHGIKEIAWYLQFNEVTYFNRFFKQHTGQTPVAFRISSREKYNYNPE</sequence>
<dbReference type="InterPro" id="IPR009057">
    <property type="entry name" value="Homeodomain-like_sf"/>
</dbReference>
<dbReference type="Proteomes" id="UP000190166">
    <property type="component" value="Unassembled WGS sequence"/>
</dbReference>
<dbReference type="EMBL" id="FUZZ01000002">
    <property type="protein sequence ID" value="SKD06950.1"/>
    <property type="molecule type" value="Genomic_DNA"/>
</dbReference>
<name>A0A1T5P2I9_9BACT</name>
<keyword evidence="6" id="KW-1185">Reference proteome</keyword>
<evidence type="ECO:0000313" key="5">
    <source>
        <dbReference type="EMBL" id="SKD06950.1"/>
    </source>
</evidence>
<evidence type="ECO:0000313" key="6">
    <source>
        <dbReference type="Proteomes" id="UP000190166"/>
    </source>
</evidence>
<dbReference type="PROSITE" id="PS01124">
    <property type="entry name" value="HTH_ARAC_FAMILY_2"/>
    <property type="match status" value="1"/>
</dbReference>
<dbReference type="Pfam" id="PF12833">
    <property type="entry name" value="HTH_18"/>
    <property type="match status" value="1"/>
</dbReference>
<dbReference type="PROSITE" id="PS00041">
    <property type="entry name" value="HTH_ARAC_FAMILY_1"/>
    <property type="match status" value="1"/>
</dbReference>
<evidence type="ECO:0000256" key="1">
    <source>
        <dbReference type="ARBA" id="ARBA00023015"/>
    </source>
</evidence>
<dbReference type="SMART" id="SM00342">
    <property type="entry name" value="HTH_ARAC"/>
    <property type="match status" value="1"/>
</dbReference>
<keyword evidence="3" id="KW-0804">Transcription</keyword>
<dbReference type="InterPro" id="IPR018060">
    <property type="entry name" value="HTH_AraC"/>
</dbReference>
<proteinExistence type="predicted"/>
<dbReference type="PANTHER" id="PTHR43280">
    <property type="entry name" value="ARAC-FAMILY TRANSCRIPTIONAL REGULATOR"/>
    <property type="match status" value="1"/>
</dbReference>
<dbReference type="InterPro" id="IPR037923">
    <property type="entry name" value="HTH-like"/>
</dbReference>
<feature type="domain" description="HTH araC/xylS-type" evidence="4">
    <location>
        <begin position="185"/>
        <end position="283"/>
    </location>
</feature>
<dbReference type="Gene3D" id="1.10.10.60">
    <property type="entry name" value="Homeodomain-like"/>
    <property type="match status" value="1"/>
</dbReference>
<organism evidence="5 6">
    <name type="scientific">Chitinophaga ginsengisegetis</name>
    <dbReference type="NCBI Taxonomy" id="393003"/>
    <lineage>
        <taxon>Bacteria</taxon>
        <taxon>Pseudomonadati</taxon>
        <taxon>Bacteroidota</taxon>
        <taxon>Chitinophagia</taxon>
        <taxon>Chitinophagales</taxon>
        <taxon>Chitinophagaceae</taxon>
        <taxon>Chitinophaga</taxon>
    </lineage>
</organism>
<reference evidence="5 6" key="1">
    <citation type="submission" date="2017-02" db="EMBL/GenBank/DDBJ databases">
        <authorList>
            <person name="Peterson S.W."/>
        </authorList>
    </citation>
    <scope>NUCLEOTIDE SEQUENCE [LARGE SCALE GENOMIC DNA]</scope>
    <source>
        <strain evidence="5 6">DSM 18108</strain>
    </source>
</reference>
<dbReference type="AlphaFoldDB" id="A0A1T5P2I9"/>
<evidence type="ECO:0000256" key="2">
    <source>
        <dbReference type="ARBA" id="ARBA00023125"/>
    </source>
</evidence>
<dbReference type="InterPro" id="IPR018062">
    <property type="entry name" value="HTH_AraC-typ_CS"/>
</dbReference>
<protein>
    <submittedName>
        <fullName evidence="5">AraC-type DNA-binding protein</fullName>
    </submittedName>
</protein>
<accession>A0A1T5P2I9</accession>
<keyword evidence="2 5" id="KW-0238">DNA-binding</keyword>
<keyword evidence="1" id="KW-0805">Transcription regulation</keyword>
<dbReference type="GO" id="GO:0003700">
    <property type="term" value="F:DNA-binding transcription factor activity"/>
    <property type="evidence" value="ECO:0007669"/>
    <property type="project" value="InterPro"/>
</dbReference>
<dbReference type="SUPFAM" id="SSF46689">
    <property type="entry name" value="Homeodomain-like"/>
    <property type="match status" value="1"/>
</dbReference>
<dbReference type="STRING" id="393003.SAMN05660461_3625"/>
<gene>
    <name evidence="5" type="ORF">SAMN05660461_3625</name>
</gene>
<evidence type="ECO:0000259" key="4">
    <source>
        <dbReference type="PROSITE" id="PS01124"/>
    </source>
</evidence>
<dbReference type="GO" id="GO:0043565">
    <property type="term" value="F:sequence-specific DNA binding"/>
    <property type="evidence" value="ECO:0007669"/>
    <property type="project" value="InterPro"/>
</dbReference>
<evidence type="ECO:0000256" key="3">
    <source>
        <dbReference type="ARBA" id="ARBA00023163"/>
    </source>
</evidence>